<dbReference type="InterPro" id="IPR051217">
    <property type="entry name" value="Insect_Cuticle_Struc_Prot"/>
</dbReference>
<dbReference type="GO" id="GO:0042302">
    <property type="term" value="F:structural constituent of cuticle"/>
    <property type="evidence" value="ECO:0007669"/>
    <property type="project" value="UniProtKB-UniRule"/>
</dbReference>
<feature type="region of interest" description="Disordered" evidence="3">
    <location>
        <begin position="360"/>
        <end position="383"/>
    </location>
</feature>
<keyword evidence="1 2" id="KW-0193">Cuticle</keyword>
<dbReference type="Pfam" id="PF00379">
    <property type="entry name" value="Chitin_bind_4"/>
    <property type="match status" value="1"/>
</dbReference>
<dbReference type="InterPro" id="IPR031311">
    <property type="entry name" value="CHIT_BIND_RR_consensus"/>
</dbReference>
<dbReference type="PROSITE" id="PS00233">
    <property type="entry name" value="CHIT_BIND_RR_1"/>
    <property type="match status" value="1"/>
</dbReference>
<evidence type="ECO:0000313" key="4">
    <source>
        <dbReference type="EMBL" id="CAB0044328.1"/>
    </source>
</evidence>
<dbReference type="Proteomes" id="UP000479190">
    <property type="component" value="Unassembled WGS sequence"/>
</dbReference>
<dbReference type="GO" id="GO:0005615">
    <property type="term" value="C:extracellular space"/>
    <property type="evidence" value="ECO:0007669"/>
    <property type="project" value="TreeGrafter"/>
</dbReference>
<gene>
    <name evidence="4" type="ORF">TBRA_LOCUS15916</name>
</gene>
<dbReference type="PROSITE" id="PS51155">
    <property type="entry name" value="CHIT_BIND_RR_2"/>
    <property type="match status" value="1"/>
</dbReference>
<dbReference type="PANTHER" id="PTHR12236:SF95">
    <property type="entry name" value="CUTICULAR PROTEIN 76BD, ISOFORM C-RELATED"/>
    <property type="match status" value="1"/>
</dbReference>
<accession>A0A6H5J2I4</accession>
<dbReference type="GO" id="GO:0031012">
    <property type="term" value="C:extracellular matrix"/>
    <property type="evidence" value="ECO:0007669"/>
    <property type="project" value="TreeGrafter"/>
</dbReference>
<protein>
    <recommendedName>
        <fullName evidence="6">Cuticle protein 8</fullName>
    </recommendedName>
</protein>
<dbReference type="EMBL" id="CADCXV010001427">
    <property type="protein sequence ID" value="CAB0044328.1"/>
    <property type="molecule type" value="Genomic_DNA"/>
</dbReference>
<reference evidence="4 5" key="1">
    <citation type="submission" date="2020-02" db="EMBL/GenBank/DDBJ databases">
        <authorList>
            <person name="Ferguson B K."/>
        </authorList>
    </citation>
    <scope>NUCLEOTIDE SEQUENCE [LARGE SCALE GENOMIC DNA]</scope>
</reference>
<evidence type="ECO:0000256" key="1">
    <source>
        <dbReference type="ARBA" id="ARBA00022460"/>
    </source>
</evidence>
<organism evidence="4 5">
    <name type="scientific">Trichogramma brassicae</name>
    <dbReference type="NCBI Taxonomy" id="86971"/>
    <lineage>
        <taxon>Eukaryota</taxon>
        <taxon>Metazoa</taxon>
        <taxon>Ecdysozoa</taxon>
        <taxon>Arthropoda</taxon>
        <taxon>Hexapoda</taxon>
        <taxon>Insecta</taxon>
        <taxon>Pterygota</taxon>
        <taxon>Neoptera</taxon>
        <taxon>Endopterygota</taxon>
        <taxon>Hymenoptera</taxon>
        <taxon>Apocrita</taxon>
        <taxon>Proctotrupomorpha</taxon>
        <taxon>Chalcidoidea</taxon>
        <taxon>Trichogrammatidae</taxon>
        <taxon>Trichogramma</taxon>
    </lineage>
</organism>
<dbReference type="OrthoDB" id="7789829at2759"/>
<dbReference type="PANTHER" id="PTHR12236">
    <property type="entry name" value="STRUCTURAL CONTITUENT OF CUTICLE"/>
    <property type="match status" value="1"/>
</dbReference>
<evidence type="ECO:0008006" key="6">
    <source>
        <dbReference type="Google" id="ProtNLM"/>
    </source>
</evidence>
<dbReference type="AlphaFoldDB" id="A0A6H5J2I4"/>
<evidence type="ECO:0000256" key="3">
    <source>
        <dbReference type="SAM" id="MobiDB-lite"/>
    </source>
</evidence>
<evidence type="ECO:0000313" key="5">
    <source>
        <dbReference type="Proteomes" id="UP000479190"/>
    </source>
</evidence>
<dbReference type="InterPro" id="IPR000618">
    <property type="entry name" value="Insect_cuticle"/>
</dbReference>
<dbReference type="PRINTS" id="PR00947">
    <property type="entry name" value="CUTICLE"/>
</dbReference>
<name>A0A6H5J2I4_9HYME</name>
<sequence>MHYIHCVSAHNARRCRNSCKYYLHIRAARMYTHTTKLQHASELTRQRAAVKSPQTNHRDLGAAALYASGSESNPRAKKRKFSFTLCTLCARLHRARHVSSQILRLHMVYCISCIIRHSNENSRRFFIALTQSCSCTREFAREPMAQSGWRFYGLFMQMQNAHYVRASTRHAQTCAFEDNLKSVFIRIISAARCTASMLAFRGRISSLQKIIRCTEISFYQQDIIRADKTILIPGYRFSPLTLSRRIQYVHDIVHARTMNARVDARLWLHKSMYSSAVKHTSGIRKSLKTLVILGVLISWCDGLVIGYNGGHSHHHYDYAALEDYHDGHAVLPTVAVPIHAVSAAPLHHHHHAVLPEPHHELHHHYDHHEHHSHHSHHDHDHEHDYYSHPKYTFNYGVHDPHTGDVKTQHEVRDGDVVHGSYSVNEPDGSVRIVEYTADDHNGFNAVVKKVGPQLHPHHPVPKYVHHAPDYYGYEHLH</sequence>
<keyword evidence="5" id="KW-1185">Reference proteome</keyword>
<feature type="compositionally biased region" description="Basic residues" evidence="3">
    <location>
        <begin position="360"/>
        <end position="376"/>
    </location>
</feature>
<proteinExistence type="predicted"/>
<evidence type="ECO:0000256" key="2">
    <source>
        <dbReference type="PROSITE-ProRule" id="PRU00497"/>
    </source>
</evidence>